<protein>
    <submittedName>
        <fullName evidence="2">Uncharacterized protein</fullName>
    </submittedName>
</protein>
<feature type="region of interest" description="Disordered" evidence="1">
    <location>
        <begin position="44"/>
        <end position="74"/>
    </location>
</feature>
<keyword evidence="3" id="KW-1185">Reference proteome</keyword>
<organism evidence="2 3">
    <name type="scientific">Paramecium octaurelia</name>
    <dbReference type="NCBI Taxonomy" id="43137"/>
    <lineage>
        <taxon>Eukaryota</taxon>
        <taxon>Sar</taxon>
        <taxon>Alveolata</taxon>
        <taxon>Ciliophora</taxon>
        <taxon>Intramacronucleata</taxon>
        <taxon>Oligohymenophorea</taxon>
        <taxon>Peniculida</taxon>
        <taxon>Parameciidae</taxon>
        <taxon>Paramecium</taxon>
    </lineage>
</organism>
<dbReference type="EMBL" id="CAJJDP010000105">
    <property type="protein sequence ID" value="CAD8193705.1"/>
    <property type="molecule type" value="Genomic_DNA"/>
</dbReference>
<proteinExistence type="predicted"/>
<evidence type="ECO:0000256" key="1">
    <source>
        <dbReference type="SAM" id="MobiDB-lite"/>
    </source>
</evidence>
<accession>A0A8S1WZR9</accession>
<comment type="caution">
    <text evidence="2">The sequence shown here is derived from an EMBL/GenBank/DDBJ whole genome shotgun (WGS) entry which is preliminary data.</text>
</comment>
<reference evidence="2" key="1">
    <citation type="submission" date="2021-01" db="EMBL/GenBank/DDBJ databases">
        <authorList>
            <consortium name="Genoscope - CEA"/>
            <person name="William W."/>
        </authorList>
    </citation>
    <scope>NUCLEOTIDE SEQUENCE</scope>
</reference>
<evidence type="ECO:0000313" key="2">
    <source>
        <dbReference type="EMBL" id="CAD8193705.1"/>
    </source>
</evidence>
<dbReference type="Proteomes" id="UP000683925">
    <property type="component" value="Unassembled WGS sequence"/>
</dbReference>
<feature type="compositionally biased region" description="Polar residues" evidence="1">
    <location>
        <begin position="59"/>
        <end position="74"/>
    </location>
</feature>
<feature type="compositionally biased region" description="Basic and acidic residues" evidence="1">
    <location>
        <begin position="46"/>
        <end position="58"/>
    </location>
</feature>
<gene>
    <name evidence="2" type="ORF">POCTA_138.1.T1050072</name>
</gene>
<sequence length="74" mass="8776">MGCANTKSFYQYPQQSYPIKKKCNPKDKIITENQTFQIVKNPIFQRRKDSNRKSRHNLEQNQNLGNQDTKLISM</sequence>
<dbReference type="AlphaFoldDB" id="A0A8S1WZR9"/>
<name>A0A8S1WZR9_PAROT</name>
<evidence type="ECO:0000313" key="3">
    <source>
        <dbReference type="Proteomes" id="UP000683925"/>
    </source>
</evidence>